<organism evidence="3 4">
    <name type="scientific">Christiangramia sabulilitoris</name>
    <dbReference type="NCBI Taxonomy" id="2583991"/>
    <lineage>
        <taxon>Bacteria</taxon>
        <taxon>Pseudomonadati</taxon>
        <taxon>Bacteroidota</taxon>
        <taxon>Flavobacteriia</taxon>
        <taxon>Flavobacteriales</taxon>
        <taxon>Flavobacteriaceae</taxon>
        <taxon>Christiangramia</taxon>
    </lineage>
</organism>
<dbReference type="InterPro" id="IPR001789">
    <property type="entry name" value="Sig_transdc_resp-reg_receiver"/>
</dbReference>
<dbReference type="GO" id="GO:0000160">
    <property type="term" value="P:phosphorelay signal transduction system"/>
    <property type="evidence" value="ECO:0007669"/>
    <property type="project" value="InterPro"/>
</dbReference>
<feature type="domain" description="Response regulatory" evidence="2">
    <location>
        <begin position="5"/>
        <end position="126"/>
    </location>
</feature>
<dbReference type="InterPro" id="IPR011006">
    <property type="entry name" value="CheY-like_superfamily"/>
</dbReference>
<evidence type="ECO:0000259" key="2">
    <source>
        <dbReference type="PROSITE" id="PS50110"/>
    </source>
</evidence>
<comment type="caution">
    <text evidence="3">The sequence shown here is derived from an EMBL/GenBank/DDBJ whole genome shotgun (WGS) entry which is preliminary data.</text>
</comment>
<evidence type="ECO:0000256" key="1">
    <source>
        <dbReference type="PROSITE-ProRule" id="PRU00169"/>
    </source>
</evidence>
<reference evidence="3 4" key="1">
    <citation type="submission" date="2019-06" db="EMBL/GenBank/DDBJ databases">
        <title>Gramella sabulilitoris sp. nov., isolated from a marine sand.</title>
        <authorList>
            <person name="Yoon J.-H."/>
        </authorList>
    </citation>
    <scope>NUCLEOTIDE SEQUENCE [LARGE SCALE GENOMIC DNA]</scope>
    <source>
        <strain evidence="3 4">HSMS-1</strain>
    </source>
</reference>
<keyword evidence="1" id="KW-0597">Phosphoprotein</keyword>
<dbReference type="SMART" id="SM00448">
    <property type="entry name" value="REC"/>
    <property type="match status" value="1"/>
</dbReference>
<dbReference type="Proteomes" id="UP000315131">
    <property type="component" value="Unassembled WGS sequence"/>
</dbReference>
<accession>A0A550HX65</accession>
<dbReference type="EMBL" id="VHSF01000004">
    <property type="protein sequence ID" value="TRO63347.1"/>
    <property type="molecule type" value="Genomic_DNA"/>
</dbReference>
<proteinExistence type="predicted"/>
<dbReference type="AlphaFoldDB" id="A0A550HX65"/>
<gene>
    <name evidence="3" type="ORF">FGM01_13865</name>
</gene>
<feature type="modified residue" description="4-aspartylphosphate" evidence="1">
    <location>
        <position position="60"/>
    </location>
</feature>
<protein>
    <submittedName>
        <fullName evidence="3">Response regulator</fullName>
    </submittedName>
</protein>
<keyword evidence="4" id="KW-1185">Reference proteome</keyword>
<dbReference type="RefSeq" id="WP_143411788.1">
    <property type="nucleotide sequence ID" value="NZ_VHSF01000004.1"/>
</dbReference>
<sequence>MQYDKIFLIDDEPLINAIQSLMIQKHFPETELLRFNSAREALKNLLDLDLASTKLLIFLDLNMPVFDAIDFLKELDSQDLKINPDIYILTFSKNPREIDFVENHKLVKDVFSKPLDAERITSILQS</sequence>
<name>A0A550HX65_9FLAO</name>
<dbReference type="OrthoDB" id="9801651at2"/>
<dbReference type="PROSITE" id="PS50110">
    <property type="entry name" value="RESPONSE_REGULATORY"/>
    <property type="match status" value="1"/>
</dbReference>
<evidence type="ECO:0000313" key="3">
    <source>
        <dbReference type="EMBL" id="TRO63347.1"/>
    </source>
</evidence>
<evidence type="ECO:0000313" key="4">
    <source>
        <dbReference type="Proteomes" id="UP000315131"/>
    </source>
</evidence>
<dbReference type="Gene3D" id="3.40.50.2300">
    <property type="match status" value="1"/>
</dbReference>
<dbReference type="Pfam" id="PF00072">
    <property type="entry name" value="Response_reg"/>
    <property type="match status" value="1"/>
</dbReference>
<dbReference type="SUPFAM" id="SSF52172">
    <property type="entry name" value="CheY-like"/>
    <property type="match status" value="1"/>
</dbReference>